<accession>A0ABD5S2T2</accession>
<dbReference type="AlphaFoldDB" id="A0ABD5S2T2"/>
<reference evidence="1 2" key="1">
    <citation type="journal article" date="2019" name="Int. J. Syst. Evol. Microbiol.">
        <title>The Global Catalogue of Microorganisms (GCM) 10K type strain sequencing project: providing services to taxonomists for standard genome sequencing and annotation.</title>
        <authorList>
            <consortium name="The Broad Institute Genomics Platform"/>
            <consortium name="The Broad Institute Genome Sequencing Center for Infectious Disease"/>
            <person name="Wu L."/>
            <person name="Ma J."/>
        </authorList>
    </citation>
    <scope>NUCLEOTIDE SEQUENCE [LARGE SCALE GENOMIC DNA]</scope>
    <source>
        <strain evidence="1 2">NBRC 111368</strain>
    </source>
</reference>
<gene>
    <name evidence="1" type="ORF">ACFQE1_12930</name>
</gene>
<name>A0ABD5S2T2_9EURY</name>
<dbReference type="InterPro" id="IPR002591">
    <property type="entry name" value="Phosphodiest/P_Trfase"/>
</dbReference>
<evidence type="ECO:0000313" key="1">
    <source>
        <dbReference type="EMBL" id="MFC6725257.1"/>
    </source>
</evidence>
<protein>
    <submittedName>
        <fullName evidence="1">Alkaline phosphatase family protein</fullName>
    </submittedName>
</protein>
<dbReference type="Pfam" id="PF01663">
    <property type="entry name" value="Phosphodiest"/>
    <property type="match status" value="1"/>
</dbReference>
<keyword evidence="2" id="KW-1185">Reference proteome</keyword>
<dbReference type="Proteomes" id="UP001596328">
    <property type="component" value="Unassembled WGS sequence"/>
</dbReference>
<proteinExistence type="predicted"/>
<evidence type="ECO:0000313" key="2">
    <source>
        <dbReference type="Proteomes" id="UP001596328"/>
    </source>
</evidence>
<sequence>MRRDDLAADLARRRDGDGYVFPAYEDYCFANVPGAVYDLLGVDVGPTLPDDAFDTDATGRADATASAGASAGVGDGVERVVVVLVDGFGYDQWRQHVDAADRGFLPDVEETGTVTPLTSIFPSETASAITTYHTARTPREHGIHGWFQHVPGVDDVIEVFPFTTMDGRPMTEVHPEFTREDLFLAREHYDRTVERSVTTRKVVPEGIAAGDGRATGYADLDGFAEELGRVVDASPTPSVTFAYLPQIDAAAHEVGTEAAEYREA</sequence>
<dbReference type="EMBL" id="JBHSWU010000446">
    <property type="protein sequence ID" value="MFC6725257.1"/>
    <property type="molecule type" value="Genomic_DNA"/>
</dbReference>
<dbReference type="Gene3D" id="3.40.720.10">
    <property type="entry name" value="Alkaline Phosphatase, subunit A"/>
    <property type="match status" value="1"/>
</dbReference>
<dbReference type="InterPro" id="IPR017850">
    <property type="entry name" value="Alkaline_phosphatase_core_sf"/>
</dbReference>
<comment type="caution">
    <text evidence="1">The sequence shown here is derived from an EMBL/GenBank/DDBJ whole genome shotgun (WGS) entry which is preliminary data.</text>
</comment>
<organism evidence="1 2">
    <name type="scientific">Halobium palmae</name>
    <dbReference type="NCBI Taxonomy" id="1776492"/>
    <lineage>
        <taxon>Archaea</taxon>
        <taxon>Methanobacteriati</taxon>
        <taxon>Methanobacteriota</taxon>
        <taxon>Stenosarchaea group</taxon>
        <taxon>Halobacteria</taxon>
        <taxon>Halobacteriales</taxon>
        <taxon>Haloferacaceae</taxon>
        <taxon>Halobium</taxon>
    </lineage>
</organism>
<dbReference type="SUPFAM" id="SSF53649">
    <property type="entry name" value="Alkaline phosphatase-like"/>
    <property type="match status" value="1"/>
</dbReference>
<feature type="non-terminal residue" evidence="1">
    <location>
        <position position="264"/>
    </location>
</feature>